<dbReference type="Pfam" id="PF09588">
    <property type="entry name" value="YqaJ"/>
    <property type="match status" value="1"/>
</dbReference>
<dbReference type="AlphaFoldDB" id="A0A6G0VGZ6"/>
<protein>
    <submittedName>
        <fullName evidence="2">Exonuclease</fullName>
    </submittedName>
</protein>
<keyword evidence="2" id="KW-0540">Nuclease</keyword>
<organism evidence="2 3">
    <name type="scientific">Aphis craccivora</name>
    <name type="common">Cowpea aphid</name>
    <dbReference type="NCBI Taxonomy" id="307492"/>
    <lineage>
        <taxon>Eukaryota</taxon>
        <taxon>Metazoa</taxon>
        <taxon>Ecdysozoa</taxon>
        <taxon>Arthropoda</taxon>
        <taxon>Hexapoda</taxon>
        <taxon>Insecta</taxon>
        <taxon>Pterygota</taxon>
        <taxon>Neoptera</taxon>
        <taxon>Paraneoptera</taxon>
        <taxon>Hemiptera</taxon>
        <taxon>Sternorrhyncha</taxon>
        <taxon>Aphidomorpha</taxon>
        <taxon>Aphidoidea</taxon>
        <taxon>Aphididae</taxon>
        <taxon>Aphidini</taxon>
        <taxon>Aphis</taxon>
        <taxon>Aphis</taxon>
    </lineage>
</organism>
<evidence type="ECO:0000313" key="3">
    <source>
        <dbReference type="Proteomes" id="UP000478052"/>
    </source>
</evidence>
<dbReference type="CDD" id="cd22343">
    <property type="entry name" value="PDDEXK_lambda_exonuclease-like"/>
    <property type="match status" value="1"/>
</dbReference>
<comment type="caution">
    <text evidence="2">The sequence shown here is derived from an EMBL/GenBank/DDBJ whole genome shotgun (WGS) entry which is preliminary data.</text>
</comment>
<dbReference type="Gene3D" id="3.90.320.10">
    <property type="match status" value="1"/>
</dbReference>
<feature type="non-terminal residue" evidence="2">
    <location>
        <position position="196"/>
    </location>
</feature>
<keyword evidence="2" id="KW-0269">Exonuclease</keyword>
<reference evidence="2 3" key="1">
    <citation type="submission" date="2019-08" db="EMBL/GenBank/DDBJ databases">
        <title>Whole genome of Aphis craccivora.</title>
        <authorList>
            <person name="Voronova N.V."/>
            <person name="Shulinski R.S."/>
            <person name="Bandarenka Y.V."/>
            <person name="Zhorov D.G."/>
            <person name="Warner D."/>
        </authorList>
    </citation>
    <scope>NUCLEOTIDE SEQUENCE [LARGE SCALE GENOMIC DNA]</scope>
    <source>
        <strain evidence="2">180601</strain>
        <tissue evidence="2">Whole Body</tissue>
    </source>
</reference>
<dbReference type="EMBL" id="VUJU01017655">
    <property type="protein sequence ID" value="KAF0682222.1"/>
    <property type="molecule type" value="Genomic_DNA"/>
</dbReference>
<keyword evidence="2" id="KW-0378">Hydrolase</keyword>
<dbReference type="SUPFAM" id="SSF52980">
    <property type="entry name" value="Restriction endonuclease-like"/>
    <property type="match status" value="1"/>
</dbReference>
<proteinExistence type="predicted"/>
<dbReference type="GO" id="GO:0006281">
    <property type="term" value="P:DNA repair"/>
    <property type="evidence" value="ECO:0007669"/>
    <property type="project" value="UniProtKB-ARBA"/>
</dbReference>
<dbReference type="OrthoDB" id="6617437at2759"/>
<evidence type="ECO:0000259" key="1">
    <source>
        <dbReference type="Pfam" id="PF09588"/>
    </source>
</evidence>
<dbReference type="GO" id="GO:0004527">
    <property type="term" value="F:exonuclease activity"/>
    <property type="evidence" value="ECO:0007669"/>
    <property type="project" value="UniProtKB-KW"/>
</dbReference>
<gene>
    <name evidence="2" type="ORF">FWK35_00035461</name>
</gene>
<evidence type="ECO:0000313" key="2">
    <source>
        <dbReference type="EMBL" id="KAF0682222.1"/>
    </source>
</evidence>
<name>A0A6G0VGZ6_APHCR</name>
<dbReference type="PANTHER" id="PTHR46609">
    <property type="entry name" value="EXONUCLEASE, PHAGE-TYPE/RECB, C-TERMINAL DOMAIN-CONTAINING PROTEIN"/>
    <property type="match status" value="1"/>
</dbReference>
<keyword evidence="3" id="KW-1185">Reference proteome</keyword>
<feature type="domain" description="YqaJ viral recombinase" evidence="1">
    <location>
        <begin position="19"/>
        <end position="127"/>
    </location>
</feature>
<dbReference type="PANTHER" id="PTHR46609:SF8">
    <property type="entry name" value="YQAJ VIRAL RECOMBINASE DOMAIN-CONTAINING PROTEIN"/>
    <property type="match status" value="1"/>
</dbReference>
<dbReference type="InterPro" id="IPR011335">
    <property type="entry name" value="Restrct_endonuc-II-like"/>
</dbReference>
<dbReference type="InterPro" id="IPR051703">
    <property type="entry name" value="NF-kappa-B_Signaling_Reg"/>
</dbReference>
<dbReference type="InterPro" id="IPR011604">
    <property type="entry name" value="PDDEXK-like_dom_sf"/>
</dbReference>
<dbReference type="Proteomes" id="UP000478052">
    <property type="component" value="Unassembled WGS sequence"/>
</dbReference>
<accession>A0A6G0VGZ6</accession>
<dbReference type="InterPro" id="IPR019080">
    <property type="entry name" value="YqaJ_viral_recombinase"/>
</dbReference>
<sequence length="196" mass="22674">MTDILKLERRTIDQSNNEEWKKERLSRLTASTFGKICKMRKTTIRKNTVISILYQSYYFHGISATSYGIQFESIAKTEFETMYNLKVLPAGLFVDFNLPFLAASPDGLIGNDAIIEIKCPYSAKDFSPDDAQKQNKLNNICKIVFILIFYNHVLGISVDKIYRDDEFWNTKMETSLAEFYLDHLLPEIIDPKFSPD</sequence>